<reference evidence="2 3" key="1">
    <citation type="submission" date="2014-04" db="EMBL/GenBank/DDBJ databases">
        <authorList>
            <consortium name="DOE Joint Genome Institute"/>
            <person name="Kuo A."/>
            <person name="Martino E."/>
            <person name="Perotto S."/>
            <person name="Kohler A."/>
            <person name="Nagy L.G."/>
            <person name="Floudas D."/>
            <person name="Copeland A."/>
            <person name="Barry K.W."/>
            <person name="Cichocki N."/>
            <person name="Veneault-Fourrey C."/>
            <person name="LaButti K."/>
            <person name="Lindquist E.A."/>
            <person name="Lipzen A."/>
            <person name="Lundell T."/>
            <person name="Morin E."/>
            <person name="Murat C."/>
            <person name="Sun H."/>
            <person name="Tunlid A."/>
            <person name="Henrissat B."/>
            <person name="Grigoriev I.V."/>
            <person name="Hibbett D.S."/>
            <person name="Martin F."/>
            <person name="Nordberg H.P."/>
            <person name="Cantor M.N."/>
            <person name="Hua S.X."/>
        </authorList>
    </citation>
    <scope>NUCLEOTIDE SEQUENCE [LARGE SCALE GENOMIC DNA]</scope>
    <source>
        <strain evidence="2 3">Zn</strain>
    </source>
</reference>
<reference evidence="3" key="2">
    <citation type="submission" date="2015-01" db="EMBL/GenBank/DDBJ databases">
        <title>Evolutionary Origins and Diversification of the Mycorrhizal Mutualists.</title>
        <authorList>
            <consortium name="DOE Joint Genome Institute"/>
            <consortium name="Mycorrhizal Genomics Consortium"/>
            <person name="Kohler A."/>
            <person name="Kuo A."/>
            <person name="Nagy L.G."/>
            <person name="Floudas D."/>
            <person name="Copeland A."/>
            <person name="Barry K.W."/>
            <person name="Cichocki N."/>
            <person name="Veneault-Fourrey C."/>
            <person name="LaButti K."/>
            <person name="Lindquist E.A."/>
            <person name="Lipzen A."/>
            <person name="Lundell T."/>
            <person name="Morin E."/>
            <person name="Murat C."/>
            <person name="Riley R."/>
            <person name="Ohm R."/>
            <person name="Sun H."/>
            <person name="Tunlid A."/>
            <person name="Henrissat B."/>
            <person name="Grigoriev I.V."/>
            <person name="Hibbett D.S."/>
            <person name="Martin F."/>
        </authorList>
    </citation>
    <scope>NUCLEOTIDE SEQUENCE [LARGE SCALE GENOMIC DNA]</scope>
    <source>
        <strain evidence="3">Zn</strain>
    </source>
</reference>
<feature type="non-terminal residue" evidence="2">
    <location>
        <position position="1"/>
    </location>
</feature>
<organism evidence="2 3">
    <name type="scientific">Oidiodendron maius (strain Zn)</name>
    <dbReference type="NCBI Taxonomy" id="913774"/>
    <lineage>
        <taxon>Eukaryota</taxon>
        <taxon>Fungi</taxon>
        <taxon>Dikarya</taxon>
        <taxon>Ascomycota</taxon>
        <taxon>Pezizomycotina</taxon>
        <taxon>Leotiomycetes</taxon>
        <taxon>Leotiomycetes incertae sedis</taxon>
        <taxon>Myxotrichaceae</taxon>
        <taxon>Oidiodendron</taxon>
    </lineage>
</organism>
<protein>
    <recommendedName>
        <fullName evidence="1">Heterokaryon incompatibility domain-containing protein</fullName>
    </recommendedName>
</protein>
<name>A0A0C3HK85_OIDMZ</name>
<accession>A0A0C3HK85</accession>
<proteinExistence type="predicted"/>
<feature type="non-terminal residue" evidence="2">
    <location>
        <position position="167"/>
    </location>
</feature>
<dbReference type="STRING" id="913774.A0A0C3HK85"/>
<evidence type="ECO:0000313" key="3">
    <source>
        <dbReference type="Proteomes" id="UP000054321"/>
    </source>
</evidence>
<evidence type="ECO:0000259" key="1">
    <source>
        <dbReference type="Pfam" id="PF06985"/>
    </source>
</evidence>
<dbReference type="EMBL" id="KN832874">
    <property type="protein sequence ID" value="KIN02747.1"/>
    <property type="molecule type" value="Genomic_DNA"/>
</dbReference>
<feature type="domain" description="Heterokaryon incompatibility" evidence="1">
    <location>
        <begin position="42"/>
        <end position="136"/>
    </location>
</feature>
<sequence>YQPLDTSIDSIRLLYLQATNPAAQAVINCRLVHTNFKSKPIYEALSYTWGSENPAEFIFIDGAEFKVRRNLYWALYYLRQSRRRVLWIDAICIDQGSFEERQYQVGLMGHIYHLSQNVIVWLGNPGNLDEFPFRIIKRKEIHNYFTWLYDHQYWKRLWIIQEVGLSR</sequence>
<dbReference type="PANTHER" id="PTHR24148">
    <property type="entry name" value="ANKYRIN REPEAT DOMAIN-CONTAINING PROTEIN 39 HOMOLOG-RELATED"/>
    <property type="match status" value="1"/>
</dbReference>
<dbReference type="PANTHER" id="PTHR24148:SF73">
    <property type="entry name" value="HET DOMAIN PROTEIN (AFU_ORTHOLOGUE AFUA_8G01020)"/>
    <property type="match status" value="1"/>
</dbReference>
<dbReference type="HOGENOM" id="CLU_004184_6_0_1"/>
<dbReference type="Proteomes" id="UP000054321">
    <property type="component" value="Unassembled WGS sequence"/>
</dbReference>
<evidence type="ECO:0000313" key="2">
    <source>
        <dbReference type="EMBL" id="KIN02747.1"/>
    </source>
</evidence>
<dbReference type="InterPro" id="IPR010730">
    <property type="entry name" value="HET"/>
</dbReference>
<dbReference type="InterPro" id="IPR052895">
    <property type="entry name" value="HetReg/Transcr_Mod"/>
</dbReference>
<dbReference type="Pfam" id="PF06985">
    <property type="entry name" value="HET"/>
    <property type="match status" value="1"/>
</dbReference>
<dbReference type="AlphaFoldDB" id="A0A0C3HK85"/>
<dbReference type="OrthoDB" id="3553147at2759"/>
<dbReference type="InParanoid" id="A0A0C3HK85"/>
<keyword evidence="3" id="KW-1185">Reference proteome</keyword>
<gene>
    <name evidence="2" type="ORF">OIDMADRAFT_96258</name>
</gene>